<dbReference type="AlphaFoldDB" id="A0A5A8EB88"/>
<sequence>MPRKVPTFLAPTVVLLVAAALLWLAIGRLGLFNHWWRSLGVAKAGLPRLRDDALVGVRAAIPPQPPMDTPRYRGALESVHSAGVARLARLSGASERELAASGLAEVSMPFVRCEEQYSSKEVFRMLAECLPFAPRGALLMVNAEGTTLAQCKDDLGLALALGRAGFLVVLSGQAPWPCAPYKAGVEDFVRVGPSAYVQSRVYQIPAIVGDIGRDDLVPAPVLLMGSPTSSGEQLDADALHRSGSRVVVVAREGEGWSESAARSGASDDEAFLLWAVCRSSVSAVVMRHADGAAALADVPCNRAVRAGPGAAASRVALLSPTLAAGTDGSVLERHDAEAAQLAALLGSMPPLGGWSDAVGEAGGAGPGARTPAAASDSGQAATSAAAGEGAASAGSLGVAAATDEGSGPTVLAGSGDRPLLTVPLVRAACAEVHGTALNAWLLRCLPGRRGLFVQSHTIRWDMMLFQRPQHMARAMANRNALVLYVGLGRVLGLLKQAPGAPGVFLADPALKLDAIAGGAVITLYSTMHWLEPDAAARLEAAGNVAVYEYIDAIDSAITHGNSPRLVALRDQSSASASVVVYTAAALRPELRAPRPGAQLAFVPNGVYPPMFDVASDAPVPDQVADLVQSGRPTVGYFGAVANWIWQELVVEVARAVPEADFLIIGPAYPPATIPAASTLPRNLRYLGGVPAQDLVLFARHWSVGIIPFRHGDIARTTSPLKLFEYFALGLPVVVTDNMVECTKFDVVRKASEPPEFAAQVRAALRDFQDENLRSRIRLLAEANSWDRRADALLAAVGRAAASRRP</sequence>
<protein>
    <recommendedName>
        <fullName evidence="6">Glycosyl transferase family 1 domain-containing protein</fullName>
    </recommendedName>
</protein>
<name>A0A5A8EB88_CAFRO</name>
<evidence type="ECO:0000256" key="1">
    <source>
        <dbReference type="SAM" id="MobiDB-lite"/>
    </source>
</evidence>
<organism evidence="3 4">
    <name type="scientific">Cafeteria roenbergensis</name>
    <name type="common">Marine flagellate</name>
    <dbReference type="NCBI Taxonomy" id="33653"/>
    <lineage>
        <taxon>Eukaryota</taxon>
        <taxon>Sar</taxon>
        <taxon>Stramenopiles</taxon>
        <taxon>Bigyra</taxon>
        <taxon>Opalozoa</taxon>
        <taxon>Bicosoecida</taxon>
        <taxon>Cafeteriaceae</taxon>
        <taxon>Cafeteria</taxon>
    </lineage>
</organism>
<dbReference type="Proteomes" id="UP000322899">
    <property type="component" value="Unassembled WGS sequence"/>
</dbReference>
<dbReference type="Proteomes" id="UP000323011">
    <property type="component" value="Unassembled WGS sequence"/>
</dbReference>
<evidence type="ECO:0000313" key="3">
    <source>
        <dbReference type="EMBL" id="KAA0174508.1"/>
    </source>
</evidence>
<feature type="region of interest" description="Disordered" evidence="1">
    <location>
        <begin position="356"/>
        <end position="381"/>
    </location>
</feature>
<accession>A0A5A8EB88</accession>
<reference evidence="4 5" key="1">
    <citation type="submission" date="2019-07" db="EMBL/GenBank/DDBJ databases">
        <title>Genomes of Cafeteria roenbergensis.</title>
        <authorList>
            <person name="Fischer M.G."/>
            <person name="Hackl T."/>
            <person name="Roman M."/>
        </authorList>
    </citation>
    <scope>NUCLEOTIDE SEQUENCE [LARGE SCALE GENOMIC DNA]</scope>
    <source>
        <strain evidence="2 5">BVI</strain>
        <strain evidence="3 4">E4-10P</strain>
    </source>
</reference>
<dbReference type="SUPFAM" id="SSF53756">
    <property type="entry name" value="UDP-Glycosyltransferase/glycogen phosphorylase"/>
    <property type="match status" value="1"/>
</dbReference>
<gene>
    <name evidence="3" type="ORF">FNF27_04104</name>
    <name evidence="2" type="ORF">FNF29_03279</name>
</gene>
<comment type="caution">
    <text evidence="3">The sequence shown here is derived from an EMBL/GenBank/DDBJ whole genome shotgun (WGS) entry which is preliminary data.</text>
</comment>
<feature type="compositionally biased region" description="Low complexity" evidence="1">
    <location>
        <begin position="367"/>
        <end position="381"/>
    </location>
</feature>
<dbReference type="EMBL" id="VLTN01000017">
    <property type="protein sequence ID" value="KAA0153091.1"/>
    <property type="molecule type" value="Genomic_DNA"/>
</dbReference>
<evidence type="ECO:0000313" key="2">
    <source>
        <dbReference type="EMBL" id="KAA0153091.1"/>
    </source>
</evidence>
<dbReference type="OrthoDB" id="10691511at2759"/>
<proteinExistence type="predicted"/>
<evidence type="ECO:0008006" key="6">
    <source>
        <dbReference type="Google" id="ProtNLM"/>
    </source>
</evidence>
<dbReference type="Gene3D" id="3.40.50.2000">
    <property type="entry name" value="Glycogen Phosphorylase B"/>
    <property type="match status" value="1"/>
</dbReference>
<evidence type="ECO:0000313" key="4">
    <source>
        <dbReference type="Proteomes" id="UP000322899"/>
    </source>
</evidence>
<dbReference type="EMBL" id="VLTO01000022">
    <property type="protein sequence ID" value="KAA0174508.1"/>
    <property type="molecule type" value="Genomic_DNA"/>
</dbReference>
<keyword evidence="5" id="KW-1185">Reference proteome</keyword>
<dbReference type="Pfam" id="PF13692">
    <property type="entry name" value="Glyco_trans_1_4"/>
    <property type="match status" value="1"/>
</dbReference>
<evidence type="ECO:0000313" key="5">
    <source>
        <dbReference type="Proteomes" id="UP000323011"/>
    </source>
</evidence>